<comment type="caution">
    <text evidence="11">The sequence shown here is derived from an EMBL/GenBank/DDBJ whole genome shotgun (WGS) entry which is preliminary data.</text>
</comment>
<dbReference type="GO" id="GO:0015031">
    <property type="term" value="P:protein transport"/>
    <property type="evidence" value="ECO:0007669"/>
    <property type="project" value="UniProtKB-KW"/>
</dbReference>
<evidence type="ECO:0000256" key="5">
    <source>
        <dbReference type="ARBA" id="ARBA00022490"/>
    </source>
</evidence>
<reference evidence="11 12" key="1">
    <citation type="journal article" date="2021" name="Cell">
        <title>Tracing the genetic footprints of vertebrate landing in non-teleost ray-finned fishes.</title>
        <authorList>
            <person name="Bi X."/>
            <person name="Wang K."/>
            <person name="Yang L."/>
            <person name="Pan H."/>
            <person name="Jiang H."/>
            <person name="Wei Q."/>
            <person name="Fang M."/>
            <person name="Yu H."/>
            <person name="Zhu C."/>
            <person name="Cai Y."/>
            <person name="He Y."/>
            <person name="Gan X."/>
            <person name="Zeng H."/>
            <person name="Yu D."/>
            <person name="Zhu Y."/>
            <person name="Jiang H."/>
            <person name="Qiu Q."/>
            <person name="Yang H."/>
            <person name="Zhang Y.E."/>
            <person name="Wang W."/>
            <person name="Zhu M."/>
            <person name="He S."/>
            <person name="Zhang G."/>
        </authorList>
    </citation>
    <scope>NUCLEOTIDE SEQUENCE [LARGE SCALE GENOMIC DNA]</scope>
    <source>
        <strain evidence="11">Bchr_013</strain>
    </source>
</reference>
<keyword evidence="8" id="KW-0175">Coiled coil</keyword>
<dbReference type="Gene3D" id="1.10.287.1060">
    <property type="entry name" value="ESAT-6-like"/>
    <property type="match status" value="1"/>
</dbReference>
<feature type="compositionally biased region" description="Low complexity" evidence="10">
    <location>
        <begin position="1"/>
        <end position="14"/>
    </location>
</feature>
<keyword evidence="7" id="KW-0653">Protein transport</keyword>
<proteinExistence type="inferred from homology"/>
<evidence type="ECO:0000256" key="1">
    <source>
        <dbReference type="ARBA" id="ARBA00004514"/>
    </source>
</evidence>
<sequence length="352" mass="40210">MSKISKFFKGSSNSSKKHGPTPQEAIHKLRETEEMLTKKQEYLEKRIEQELTTAKKHGTKNKRAALQALKRKKRFEQQLSQIDGTLSTIEFQREALENANTNTEVLKNMSYAAKAIKSAHENMDLDKIDSLMQDITEQQEIAQEISDAISRPAGFGEEFDELSPEVRAEGTQNNRTDDLMTAVRSFQRKLDIFKEDLEGECEHFPKLQEQIQGERNFSPYVDFINKLIGNFSNRFNSFCLGEQLLLLIQNPFLIREVRGFSKEETQTFKWAHAGSLQLELIDLQGNAALREHFETTDPATFWLQTVSESVFPGLTKVALHTCGVMGPQLVEKRPFILNNHRTRGGFVRGALL</sequence>
<dbReference type="GO" id="GO:0005771">
    <property type="term" value="C:multivesicular body"/>
    <property type="evidence" value="ECO:0007669"/>
    <property type="project" value="TreeGrafter"/>
</dbReference>
<feature type="non-terminal residue" evidence="11">
    <location>
        <position position="352"/>
    </location>
</feature>
<accession>A0A8X7WY17</accession>
<evidence type="ECO:0000256" key="10">
    <source>
        <dbReference type="SAM" id="MobiDB-lite"/>
    </source>
</evidence>
<dbReference type="GO" id="GO:0032511">
    <property type="term" value="P:late endosome to vacuole transport via multivesicular body sorting pathway"/>
    <property type="evidence" value="ECO:0007669"/>
    <property type="project" value="TreeGrafter"/>
</dbReference>
<comment type="similarity">
    <text evidence="3">Belongs to the SNF7 family.</text>
</comment>
<keyword evidence="5" id="KW-0963">Cytoplasm</keyword>
<gene>
    <name evidence="11" type="primary">Chmp4b</name>
    <name evidence="11" type="ORF">GTO96_0017683</name>
</gene>
<dbReference type="GO" id="GO:0009898">
    <property type="term" value="C:cytoplasmic side of plasma membrane"/>
    <property type="evidence" value="ECO:0007669"/>
    <property type="project" value="TreeGrafter"/>
</dbReference>
<evidence type="ECO:0000313" key="11">
    <source>
        <dbReference type="EMBL" id="KAG2458437.1"/>
    </source>
</evidence>
<dbReference type="GO" id="GO:0005829">
    <property type="term" value="C:cytosol"/>
    <property type="evidence" value="ECO:0007669"/>
    <property type="project" value="UniProtKB-SubCell"/>
</dbReference>
<evidence type="ECO:0000256" key="2">
    <source>
        <dbReference type="ARBA" id="ARBA00004633"/>
    </source>
</evidence>
<evidence type="ECO:0000313" key="12">
    <source>
        <dbReference type="Proteomes" id="UP000886611"/>
    </source>
</evidence>
<evidence type="ECO:0000256" key="3">
    <source>
        <dbReference type="ARBA" id="ARBA00006190"/>
    </source>
</evidence>
<dbReference type="Proteomes" id="UP000886611">
    <property type="component" value="Unassembled WGS sequence"/>
</dbReference>
<keyword evidence="9" id="KW-0472">Membrane</keyword>
<dbReference type="FunFam" id="1.10.287.1060:FF:000001">
    <property type="entry name" value="Charged multivesicular body protein 4b"/>
    <property type="match status" value="1"/>
</dbReference>
<comment type="subcellular location">
    <subcellularLocation>
        <location evidence="1">Cytoplasm</location>
        <location evidence="1">Cytosol</location>
    </subcellularLocation>
    <subcellularLocation>
        <location evidence="2">Late endosome membrane</location>
        <topology evidence="2">Peripheral membrane protein</topology>
    </subcellularLocation>
</comment>
<organism evidence="11 12">
    <name type="scientific">Polypterus senegalus</name>
    <name type="common">Senegal bichir</name>
    <dbReference type="NCBI Taxonomy" id="55291"/>
    <lineage>
        <taxon>Eukaryota</taxon>
        <taxon>Metazoa</taxon>
        <taxon>Chordata</taxon>
        <taxon>Craniata</taxon>
        <taxon>Vertebrata</taxon>
        <taxon>Euteleostomi</taxon>
        <taxon>Actinopterygii</taxon>
        <taxon>Polypteriformes</taxon>
        <taxon>Polypteridae</taxon>
        <taxon>Polypterus</taxon>
    </lineage>
</organism>
<dbReference type="Pfam" id="PF03357">
    <property type="entry name" value="Snf7"/>
    <property type="match status" value="1"/>
</dbReference>
<dbReference type="AlphaFoldDB" id="A0A8X7WY17"/>
<feature type="region of interest" description="Disordered" evidence="10">
    <location>
        <begin position="1"/>
        <end position="26"/>
    </location>
</feature>
<keyword evidence="6" id="KW-0967">Endosome</keyword>
<evidence type="ECO:0000256" key="7">
    <source>
        <dbReference type="ARBA" id="ARBA00022927"/>
    </source>
</evidence>
<feature type="non-terminal residue" evidence="11">
    <location>
        <position position="1"/>
    </location>
</feature>
<dbReference type="PANTHER" id="PTHR22761:SF77">
    <property type="entry name" value="CHARGED MULTIVESICULAR BODY PROTEIN 4C"/>
    <property type="match status" value="1"/>
</dbReference>
<dbReference type="GO" id="GO:0000815">
    <property type="term" value="C:ESCRT III complex"/>
    <property type="evidence" value="ECO:0007669"/>
    <property type="project" value="TreeGrafter"/>
</dbReference>
<keyword evidence="4" id="KW-0813">Transport</keyword>
<evidence type="ECO:0000256" key="6">
    <source>
        <dbReference type="ARBA" id="ARBA00022753"/>
    </source>
</evidence>
<dbReference type="PANTHER" id="PTHR22761">
    <property type="entry name" value="CHARGED MULTIVESICULAR BODY PROTEIN"/>
    <property type="match status" value="1"/>
</dbReference>
<protein>
    <submittedName>
        <fullName evidence="11">CHM4B protein</fullName>
    </submittedName>
</protein>
<dbReference type="GO" id="GO:0006900">
    <property type="term" value="P:vesicle budding from membrane"/>
    <property type="evidence" value="ECO:0007669"/>
    <property type="project" value="TreeGrafter"/>
</dbReference>
<dbReference type="EMBL" id="JAATIS010007298">
    <property type="protein sequence ID" value="KAG2458437.1"/>
    <property type="molecule type" value="Genomic_DNA"/>
</dbReference>
<evidence type="ECO:0000256" key="4">
    <source>
        <dbReference type="ARBA" id="ARBA00022448"/>
    </source>
</evidence>
<evidence type="ECO:0000256" key="8">
    <source>
        <dbReference type="ARBA" id="ARBA00023054"/>
    </source>
</evidence>
<evidence type="ECO:0000256" key="9">
    <source>
        <dbReference type="ARBA" id="ARBA00023136"/>
    </source>
</evidence>
<name>A0A8X7WY17_POLSE</name>
<dbReference type="InterPro" id="IPR005024">
    <property type="entry name" value="Snf7_fam"/>
</dbReference>
<keyword evidence="12" id="KW-1185">Reference proteome</keyword>
<dbReference type="GO" id="GO:0031902">
    <property type="term" value="C:late endosome membrane"/>
    <property type="evidence" value="ECO:0007669"/>
    <property type="project" value="UniProtKB-SubCell"/>
</dbReference>